<proteinExistence type="inferred from homology"/>
<dbReference type="OrthoDB" id="120290at2"/>
<evidence type="ECO:0000313" key="6">
    <source>
        <dbReference type="EMBL" id="QEO18221.1"/>
    </source>
</evidence>
<feature type="modified residue" description="O-(phosphoribosyl dephospho-coenzyme A)serine" evidence="5">
    <location>
        <position position="28"/>
    </location>
</feature>
<dbReference type="Pfam" id="PF06857">
    <property type="entry name" value="ACP"/>
    <property type="match status" value="1"/>
</dbReference>
<organism evidence="6 7">
    <name type="scientific">Acetobacter vaccinii</name>
    <dbReference type="NCBI Taxonomy" id="2592655"/>
    <lineage>
        <taxon>Bacteria</taxon>
        <taxon>Pseudomonadati</taxon>
        <taxon>Pseudomonadota</taxon>
        <taxon>Alphaproteobacteria</taxon>
        <taxon>Acetobacterales</taxon>
        <taxon>Acetobacteraceae</taxon>
        <taxon>Acetobacter</taxon>
    </lineage>
</organism>
<reference evidence="6 7" key="1">
    <citation type="submission" date="2019-09" db="EMBL/GenBank/DDBJ databases">
        <title>Genome sequencing of strain KACC 21233.</title>
        <authorList>
            <person name="Heo J."/>
            <person name="Kim S.-J."/>
            <person name="Kim J.-S."/>
            <person name="Hong S.-B."/>
            <person name="Kwon S.-W."/>
        </authorList>
    </citation>
    <scope>NUCLEOTIDE SEQUENCE [LARGE SCALE GENOMIC DNA]</scope>
    <source>
        <strain evidence="6 7">KACC 21233</strain>
    </source>
</reference>
<evidence type="ECO:0000256" key="5">
    <source>
        <dbReference type="PIRSR" id="PIRSR609662-50"/>
    </source>
</evidence>
<protein>
    <recommendedName>
        <fullName evidence="4">Malonate decarboxylase acyl carrier protein</fullName>
    </recommendedName>
</protein>
<accession>A0A5C1YQD0</accession>
<sequence length="103" mass="11319">MEKFTISTRAQRPLSGTTRQAILGVVASGNLELLFERIGGDTVEINILTASTGYRTVWEAVIRDFVERTSPGGVRITIHDNGARPDTVMLRLMQGAKMLEMPS</sequence>
<evidence type="ECO:0000256" key="2">
    <source>
        <dbReference type="ARBA" id="ARBA00022490"/>
    </source>
</evidence>
<gene>
    <name evidence="6" type="primary">mdcC</name>
    <name evidence="6" type="ORF">FLP30_11220</name>
</gene>
<keyword evidence="3 5" id="KW-0597">Phosphoprotein</keyword>
<keyword evidence="7" id="KW-1185">Reference proteome</keyword>
<dbReference type="InterPro" id="IPR009662">
    <property type="entry name" value="Malonate_deCO2ase_dsu"/>
</dbReference>
<evidence type="ECO:0000256" key="1">
    <source>
        <dbReference type="ARBA" id="ARBA00004496"/>
    </source>
</evidence>
<comment type="PTM">
    <text evidence="5">Covalently binds the prosthetic group of malonate decarboxylase.</text>
</comment>
<evidence type="ECO:0000256" key="4">
    <source>
        <dbReference type="NCBIfam" id="TIGR03130"/>
    </source>
</evidence>
<evidence type="ECO:0000256" key="3">
    <source>
        <dbReference type="ARBA" id="ARBA00022553"/>
    </source>
</evidence>
<comment type="subcellular location">
    <subcellularLocation>
        <location evidence="1">Cytoplasm</location>
    </subcellularLocation>
</comment>
<dbReference type="Proteomes" id="UP000324536">
    <property type="component" value="Chromosome"/>
</dbReference>
<dbReference type="RefSeq" id="WP_149279883.1">
    <property type="nucleotide sequence ID" value="NZ_CP043506.1"/>
</dbReference>
<dbReference type="KEGG" id="acek:FLP30_11220"/>
<dbReference type="EMBL" id="CP043506">
    <property type="protein sequence ID" value="QEO18221.1"/>
    <property type="molecule type" value="Genomic_DNA"/>
</dbReference>
<evidence type="ECO:0000313" key="7">
    <source>
        <dbReference type="Proteomes" id="UP000324536"/>
    </source>
</evidence>
<dbReference type="NCBIfam" id="TIGR03130">
    <property type="entry name" value="malonate_delta"/>
    <property type="match status" value="1"/>
</dbReference>
<dbReference type="HAMAP" id="MF_00710">
    <property type="entry name" value="Malonate_deCO2ase_dsu"/>
    <property type="match status" value="1"/>
</dbReference>
<keyword evidence="2" id="KW-0963">Cytoplasm</keyword>
<dbReference type="GO" id="GO:0005737">
    <property type="term" value="C:cytoplasm"/>
    <property type="evidence" value="ECO:0007669"/>
    <property type="project" value="UniProtKB-SubCell"/>
</dbReference>
<dbReference type="InterPro" id="IPR023439">
    <property type="entry name" value="Mal_deCO2ase/Cit_lyase_ACP"/>
</dbReference>
<dbReference type="AlphaFoldDB" id="A0A5C1YQD0"/>
<name>A0A5C1YQD0_9PROT</name>